<evidence type="ECO:0000313" key="1">
    <source>
        <dbReference type="EMBL" id="XBS22801.1"/>
    </source>
</evidence>
<dbReference type="AlphaFoldDB" id="A0AAU7P0I6"/>
<dbReference type="Proteomes" id="UP001225378">
    <property type="component" value="Plasmid unnamed2"/>
</dbReference>
<gene>
    <name evidence="1" type="ORF">Q9L42_021070</name>
</gene>
<geneLocation type="plasmid" evidence="1 2">
    <name>unnamed2</name>
</geneLocation>
<keyword evidence="1" id="KW-0614">Plasmid</keyword>
<accession>A0AAU7P0I6</accession>
<evidence type="ECO:0000313" key="2">
    <source>
        <dbReference type="Proteomes" id="UP001225378"/>
    </source>
</evidence>
<dbReference type="EMBL" id="CP157744">
    <property type="protein sequence ID" value="XBS22801.1"/>
    <property type="molecule type" value="Genomic_DNA"/>
</dbReference>
<keyword evidence="2" id="KW-1185">Reference proteome</keyword>
<name>A0AAU7P0I6_9GAMM</name>
<dbReference type="KEGG" id="mech:Q9L42_021070"/>
<organism evidence="1 2">
    <name type="scientific">Methylomarinum roseum</name>
    <dbReference type="NCBI Taxonomy" id="3067653"/>
    <lineage>
        <taxon>Bacteria</taxon>
        <taxon>Pseudomonadati</taxon>
        <taxon>Pseudomonadota</taxon>
        <taxon>Gammaproteobacteria</taxon>
        <taxon>Methylococcales</taxon>
        <taxon>Methylococcaceae</taxon>
        <taxon>Methylomarinum</taxon>
    </lineage>
</organism>
<sequence>MKKTMLNESEIPEGYMDPYIAEQQLAKNIKIKINMAKMTLPITSALFEGPGMDASDQYLSDSISTMLEKTRDITQQVLEHFNLNQNGYYFGLLGERAAEIVAEGWKNGYKNLDTKTLSNMLISYIDTIEPTPENVFSGAPRATDEALQWGIVMDRCTATFDVIRPFTEKSREMWLGNKSLDEFILLIRESIKEDVDKAMKIYACDSFGEDDALKFRLGFMKTIGRVYASALFSEVNKQLSDIKSMSKEQRTEHHKTSMEVENGFLFEAAHHHIQRNLDIVYPELNMQQNTDEQHTLN</sequence>
<protein>
    <submittedName>
        <fullName evidence="1">Uncharacterized protein</fullName>
    </submittedName>
</protein>
<reference evidence="1 2" key="1">
    <citation type="journal article" date="2024" name="Microbiology">
        <title>Methylomarinum rosea sp. nov., a novel halophilic methanotrophic bacterium from the hypersaline Lake Elton.</title>
        <authorList>
            <person name="Suleimanov R.Z."/>
            <person name="Oshkin I.Y."/>
            <person name="Danilova O.V."/>
            <person name="Suzina N.E."/>
            <person name="Dedysh S.N."/>
        </authorList>
    </citation>
    <scope>NUCLEOTIDE SEQUENCE [LARGE SCALE GENOMIC DNA]</scope>
    <source>
        <strain evidence="1 2">Ch1-1</strain>
        <plasmid evidence="2">unnamed2</plasmid>
    </source>
</reference>
<proteinExistence type="predicted"/>
<dbReference type="RefSeq" id="WP_305910396.1">
    <property type="nucleotide sequence ID" value="NZ_CP157744.1"/>
</dbReference>